<evidence type="ECO:0000313" key="5">
    <source>
        <dbReference type="Proteomes" id="UP001143486"/>
    </source>
</evidence>
<comment type="caution">
    <text evidence="4">The sequence shown here is derived from an EMBL/GenBank/DDBJ whole genome shotgun (WGS) entry which is preliminary data.</text>
</comment>
<gene>
    <name evidence="4" type="ORF">GCM10017621_23850</name>
</gene>
<evidence type="ECO:0000259" key="2">
    <source>
        <dbReference type="PROSITE" id="PS50404"/>
    </source>
</evidence>
<keyword evidence="5" id="KW-1185">Reference proteome</keyword>
<dbReference type="InterPro" id="IPR004045">
    <property type="entry name" value="Glutathione_S-Trfase_N"/>
</dbReference>
<dbReference type="EMBL" id="BSFE01000006">
    <property type="protein sequence ID" value="GLK52877.1"/>
    <property type="molecule type" value="Genomic_DNA"/>
</dbReference>
<sequence>MADTSGIRVYHAPRTRSIRVLWLLQEMGLPHEIVPVKFDSRPAGDEAYAEIHPLRKVPALDDKGTIVLESLAIVQYLLGRYGPSPLEVTPDEADYGRYLQWLHFGEAGMMMPVSLLLAHTVLLPEKARDPKLAKWARSEVDHLLEFVGKHGVGDREYLAGDRLTAADISIVYMLYLIKVMRQFDGAPENVQAYFKRLTKRESWVAATAVE</sequence>
<dbReference type="Pfam" id="PF02798">
    <property type="entry name" value="GST_N"/>
    <property type="match status" value="1"/>
</dbReference>
<dbReference type="PANTHER" id="PTHR44051">
    <property type="entry name" value="GLUTATHIONE S-TRANSFERASE-RELATED"/>
    <property type="match status" value="1"/>
</dbReference>
<dbReference type="Pfam" id="PF00043">
    <property type="entry name" value="GST_C"/>
    <property type="match status" value="1"/>
</dbReference>
<dbReference type="SFLD" id="SFLDG00358">
    <property type="entry name" value="Main_(cytGST)"/>
    <property type="match status" value="1"/>
</dbReference>
<dbReference type="RefSeq" id="WP_271187236.1">
    <property type="nucleotide sequence ID" value="NZ_BSFE01000006.1"/>
</dbReference>
<comment type="similarity">
    <text evidence="1">Belongs to the GST superfamily.</text>
</comment>
<dbReference type="Gene3D" id="3.40.30.10">
    <property type="entry name" value="Glutaredoxin"/>
    <property type="match status" value="1"/>
</dbReference>
<dbReference type="PROSITE" id="PS50404">
    <property type="entry name" value="GST_NTER"/>
    <property type="match status" value="1"/>
</dbReference>
<name>A0A9W6IM73_9PROT</name>
<dbReference type="InterPro" id="IPR036249">
    <property type="entry name" value="Thioredoxin-like_sf"/>
</dbReference>
<dbReference type="SFLD" id="SFLDS00019">
    <property type="entry name" value="Glutathione_Transferase_(cytos"/>
    <property type="match status" value="1"/>
</dbReference>
<dbReference type="SUPFAM" id="SSF52833">
    <property type="entry name" value="Thioredoxin-like"/>
    <property type="match status" value="1"/>
</dbReference>
<evidence type="ECO:0000256" key="1">
    <source>
        <dbReference type="RuleBase" id="RU003494"/>
    </source>
</evidence>
<organism evidence="4 5">
    <name type="scientific">Maricaulis virginensis</name>
    <dbReference type="NCBI Taxonomy" id="144022"/>
    <lineage>
        <taxon>Bacteria</taxon>
        <taxon>Pseudomonadati</taxon>
        <taxon>Pseudomonadota</taxon>
        <taxon>Alphaproteobacteria</taxon>
        <taxon>Maricaulales</taxon>
        <taxon>Maricaulaceae</taxon>
        <taxon>Maricaulis</taxon>
    </lineage>
</organism>
<protein>
    <submittedName>
        <fullName evidence="4">Glutathione S-transferase</fullName>
    </submittedName>
</protein>
<dbReference type="SUPFAM" id="SSF47616">
    <property type="entry name" value="GST C-terminal domain-like"/>
    <property type="match status" value="1"/>
</dbReference>
<evidence type="ECO:0000259" key="3">
    <source>
        <dbReference type="PROSITE" id="PS50405"/>
    </source>
</evidence>
<dbReference type="PROSITE" id="PS50405">
    <property type="entry name" value="GST_CTER"/>
    <property type="match status" value="1"/>
</dbReference>
<reference evidence="4" key="1">
    <citation type="journal article" date="2014" name="Int. J. Syst. Evol. Microbiol.">
        <title>Complete genome sequence of Corynebacterium casei LMG S-19264T (=DSM 44701T), isolated from a smear-ripened cheese.</title>
        <authorList>
            <consortium name="US DOE Joint Genome Institute (JGI-PGF)"/>
            <person name="Walter F."/>
            <person name="Albersmeier A."/>
            <person name="Kalinowski J."/>
            <person name="Ruckert C."/>
        </authorList>
    </citation>
    <scope>NUCLEOTIDE SEQUENCE</scope>
    <source>
        <strain evidence="4">VKM B-1513</strain>
    </source>
</reference>
<feature type="domain" description="GST N-terminal" evidence="2">
    <location>
        <begin position="4"/>
        <end position="85"/>
    </location>
</feature>
<dbReference type="AlphaFoldDB" id="A0A9W6IM73"/>
<dbReference type="InterPro" id="IPR036282">
    <property type="entry name" value="Glutathione-S-Trfase_C_sf"/>
</dbReference>
<dbReference type="Gene3D" id="1.20.1050.10">
    <property type="match status" value="1"/>
</dbReference>
<dbReference type="CDD" id="cd03046">
    <property type="entry name" value="GST_N_GTT1_like"/>
    <property type="match status" value="1"/>
</dbReference>
<proteinExistence type="inferred from homology"/>
<dbReference type="SFLD" id="SFLDG01150">
    <property type="entry name" value="Main.1:_Beta-like"/>
    <property type="match status" value="1"/>
</dbReference>
<dbReference type="InterPro" id="IPR004046">
    <property type="entry name" value="GST_C"/>
</dbReference>
<dbReference type="Proteomes" id="UP001143486">
    <property type="component" value="Unassembled WGS sequence"/>
</dbReference>
<accession>A0A9W6IM73</accession>
<dbReference type="PANTHER" id="PTHR44051:SF8">
    <property type="entry name" value="GLUTATHIONE S-TRANSFERASE GSTA"/>
    <property type="match status" value="1"/>
</dbReference>
<dbReference type="InterPro" id="IPR040079">
    <property type="entry name" value="Glutathione_S-Trfase"/>
</dbReference>
<reference evidence="4" key="2">
    <citation type="submission" date="2023-01" db="EMBL/GenBank/DDBJ databases">
        <authorList>
            <person name="Sun Q."/>
            <person name="Evtushenko L."/>
        </authorList>
    </citation>
    <scope>NUCLEOTIDE SEQUENCE</scope>
    <source>
        <strain evidence="4">VKM B-1513</strain>
    </source>
</reference>
<evidence type="ECO:0000313" key="4">
    <source>
        <dbReference type="EMBL" id="GLK52877.1"/>
    </source>
</evidence>
<feature type="domain" description="GST C-terminal" evidence="3">
    <location>
        <begin position="91"/>
        <end position="210"/>
    </location>
</feature>
<dbReference type="InterPro" id="IPR010987">
    <property type="entry name" value="Glutathione-S-Trfase_C-like"/>
</dbReference>